<name>A0A101J905_9ACTN</name>
<comment type="caution">
    <text evidence="1">The sequence shown here is derived from an EMBL/GenBank/DDBJ whole genome shotgun (WGS) entry which is preliminary data.</text>
</comment>
<dbReference type="OrthoDB" id="3694040at2"/>
<evidence type="ECO:0008006" key="3">
    <source>
        <dbReference type="Google" id="ProtNLM"/>
    </source>
</evidence>
<reference evidence="1 2" key="1">
    <citation type="submission" date="2015-10" db="EMBL/GenBank/DDBJ databases">
        <authorList>
            <person name="Gilbert D.G."/>
        </authorList>
    </citation>
    <scope>NUCLEOTIDE SEQUENCE [LARGE SCALE GENOMIC DNA]</scope>
    <source>
        <strain evidence="1 2">NRRL B-16712</strain>
    </source>
</reference>
<dbReference type="Proteomes" id="UP000053244">
    <property type="component" value="Unassembled WGS sequence"/>
</dbReference>
<accession>A0A101J905</accession>
<sequence length="137" mass="15137">MPESVIRIEGLAEFSRSLRQLDSEAPKQLRLVHNEAANLLIKRTTPKVPRISGNAVASMKAKSTRTSARVSVGGRRAPYFPWLDFGGRTGIRGSVVRPFYREGRYVYVTLAEITPEIQQLLLDGLTEVARGAGLDVD</sequence>
<evidence type="ECO:0000313" key="1">
    <source>
        <dbReference type="EMBL" id="KUL22356.1"/>
    </source>
</evidence>
<protein>
    <recommendedName>
        <fullName evidence="3">HK97 gp10 family phage protein</fullName>
    </recommendedName>
</protein>
<dbReference type="AlphaFoldDB" id="A0A101J905"/>
<proteinExistence type="predicted"/>
<evidence type="ECO:0000313" key="2">
    <source>
        <dbReference type="Proteomes" id="UP000053244"/>
    </source>
</evidence>
<dbReference type="EMBL" id="LLZH01000342">
    <property type="protein sequence ID" value="KUL22356.1"/>
    <property type="molecule type" value="Genomic_DNA"/>
</dbReference>
<organism evidence="1 2">
    <name type="scientific">Actinoplanes awajinensis subsp. mycoplanecinus</name>
    <dbReference type="NCBI Taxonomy" id="135947"/>
    <lineage>
        <taxon>Bacteria</taxon>
        <taxon>Bacillati</taxon>
        <taxon>Actinomycetota</taxon>
        <taxon>Actinomycetes</taxon>
        <taxon>Micromonosporales</taxon>
        <taxon>Micromonosporaceae</taxon>
        <taxon>Actinoplanes</taxon>
    </lineage>
</organism>
<gene>
    <name evidence="1" type="ORF">ADL15_48350</name>
</gene>
<dbReference type="RefSeq" id="WP_067707421.1">
    <property type="nucleotide sequence ID" value="NZ_LLZH01000342.1"/>
</dbReference>
<keyword evidence="2" id="KW-1185">Reference proteome</keyword>